<evidence type="ECO:0000259" key="21">
    <source>
        <dbReference type="Pfam" id="PF13088"/>
    </source>
</evidence>
<dbReference type="AlphaFoldDB" id="A9US97"/>
<evidence type="ECO:0000256" key="10">
    <source>
        <dbReference type="ARBA" id="ARBA00023098"/>
    </source>
</evidence>
<comment type="function">
    <text evidence="15">Catalyzes the removal of sialic acid (N-acetylneuraminic acid) moieties from glycoproteins and glycolipids. To be active, it is strictly dependent on its presence in the multienzyme complex. Appears to have a preference for alpha 2-3 and alpha 2-6 sialyl linkage.</text>
</comment>
<evidence type="ECO:0000256" key="5">
    <source>
        <dbReference type="ARBA" id="ARBA00022475"/>
    </source>
</evidence>
<dbReference type="PANTHER" id="PTHR10628:SF25">
    <property type="entry name" value="SIALIDASE-1"/>
    <property type="match status" value="1"/>
</dbReference>
<evidence type="ECO:0000256" key="16">
    <source>
        <dbReference type="ARBA" id="ARBA00038519"/>
    </source>
</evidence>
<evidence type="ECO:0000313" key="23">
    <source>
        <dbReference type="Proteomes" id="UP000001357"/>
    </source>
</evidence>
<dbReference type="InterPro" id="IPR011040">
    <property type="entry name" value="Sialidase"/>
</dbReference>
<dbReference type="CDD" id="cd15482">
    <property type="entry name" value="Sialidase_non-viral"/>
    <property type="match status" value="1"/>
</dbReference>
<dbReference type="Proteomes" id="UP000001357">
    <property type="component" value="Unassembled WGS sequence"/>
</dbReference>
<keyword evidence="7 20" id="KW-0732">Signal</keyword>
<keyword evidence="14" id="KW-0968">Cytoplasmic vesicle</keyword>
<dbReference type="FunFam" id="2.120.10.10:FF:000012">
    <property type="entry name" value="Sialidase [Precursor]"/>
    <property type="match status" value="1"/>
</dbReference>
<evidence type="ECO:0000256" key="14">
    <source>
        <dbReference type="ARBA" id="ARBA00023329"/>
    </source>
</evidence>
<dbReference type="GO" id="GO:0005737">
    <property type="term" value="C:cytoplasm"/>
    <property type="evidence" value="ECO:0000318"/>
    <property type="project" value="GO_Central"/>
</dbReference>
<dbReference type="PANTHER" id="PTHR10628">
    <property type="entry name" value="SIALIDASE"/>
    <property type="match status" value="1"/>
</dbReference>
<name>A9US97_MONBE</name>
<evidence type="ECO:0000256" key="15">
    <source>
        <dbReference type="ARBA" id="ARBA00037235"/>
    </source>
</evidence>
<keyword evidence="11" id="KW-0472">Membrane</keyword>
<evidence type="ECO:0000313" key="22">
    <source>
        <dbReference type="EMBL" id="EDQ92063.1"/>
    </source>
</evidence>
<proteinExistence type="predicted"/>
<dbReference type="eggNOG" id="ENOG502QSIT">
    <property type="taxonomic scope" value="Eukaryota"/>
</dbReference>
<gene>
    <name evidence="22" type="ORF">MONBRDRAFT_22854</name>
</gene>
<keyword evidence="5" id="KW-1003">Cell membrane</keyword>
<evidence type="ECO:0000256" key="4">
    <source>
        <dbReference type="ARBA" id="ARBA00004541"/>
    </source>
</evidence>
<dbReference type="KEGG" id="mbr:MONBRDRAFT_22854"/>
<dbReference type="GO" id="GO:0009313">
    <property type="term" value="P:oligosaccharide catabolic process"/>
    <property type="evidence" value="ECO:0000318"/>
    <property type="project" value="GO_Central"/>
</dbReference>
<dbReference type="GO" id="GO:0005765">
    <property type="term" value="C:lysosomal membrane"/>
    <property type="evidence" value="ECO:0007669"/>
    <property type="project" value="UniProtKB-SubCell"/>
</dbReference>
<keyword evidence="12" id="KW-0325">Glycoprotein</keyword>
<keyword evidence="9" id="KW-0378">Hydrolase</keyword>
<evidence type="ECO:0000256" key="1">
    <source>
        <dbReference type="ARBA" id="ARBA00004207"/>
    </source>
</evidence>
<dbReference type="GO" id="GO:0016020">
    <property type="term" value="C:membrane"/>
    <property type="evidence" value="ECO:0000318"/>
    <property type="project" value="GO_Central"/>
</dbReference>
<dbReference type="GO" id="GO:0005886">
    <property type="term" value="C:plasma membrane"/>
    <property type="evidence" value="ECO:0007669"/>
    <property type="project" value="UniProtKB-SubCell"/>
</dbReference>
<evidence type="ECO:0000256" key="12">
    <source>
        <dbReference type="ARBA" id="ARBA00023180"/>
    </source>
</evidence>
<comment type="subunit">
    <text evidence="16">Interacts with cathepsin A (protective protein), beta-galactosidase and N-acetylgalactosamine-6-sulfate sulfatase in a multienzyme complex.</text>
</comment>
<keyword evidence="13" id="KW-0458">Lysosome</keyword>
<evidence type="ECO:0000256" key="19">
    <source>
        <dbReference type="ARBA" id="ARBA00041413"/>
    </source>
</evidence>
<dbReference type="OMA" id="KGYQVEY"/>
<dbReference type="Pfam" id="PF13088">
    <property type="entry name" value="BNR_2"/>
    <property type="match status" value="1"/>
</dbReference>
<dbReference type="SUPFAM" id="SSF50939">
    <property type="entry name" value="Sialidases"/>
    <property type="match status" value="1"/>
</dbReference>
<keyword evidence="8" id="KW-0677">Repeat</keyword>
<reference evidence="22 23" key="1">
    <citation type="journal article" date="2008" name="Nature">
        <title>The genome of the choanoflagellate Monosiga brevicollis and the origin of metazoans.</title>
        <authorList>
            <consortium name="JGI Sequencing"/>
            <person name="King N."/>
            <person name="Westbrook M.J."/>
            <person name="Young S.L."/>
            <person name="Kuo A."/>
            <person name="Abedin M."/>
            <person name="Chapman J."/>
            <person name="Fairclough S."/>
            <person name="Hellsten U."/>
            <person name="Isogai Y."/>
            <person name="Letunic I."/>
            <person name="Marr M."/>
            <person name="Pincus D."/>
            <person name="Putnam N."/>
            <person name="Rokas A."/>
            <person name="Wright K.J."/>
            <person name="Zuzow R."/>
            <person name="Dirks W."/>
            <person name="Good M."/>
            <person name="Goodstein D."/>
            <person name="Lemons D."/>
            <person name="Li W."/>
            <person name="Lyons J.B."/>
            <person name="Morris A."/>
            <person name="Nichols S."/>
            <person name="Richter D.J."/>
            <person name="Salamov A."/>
            <person name="Bork P."/>
            <person name="Lim W.A."/>
            <person name="Manning G."/>
            <person name="Miller W.T."/>
            <person name="McGinnis W."/>
            <person name="Shapiro H."/>
            <person name="Tjian R."/>
            <person name="Grigoriev I.V."/>
            <person name="Rokhsar D."/>
        </authorList>
    </citation>
    <scope>NUCLEOTIDE SEQUENCE [LARGE SCALE GENOMIC DNA]</scope>
    <source>
        <strain evidence="23">MX1 / ATCC 50154</strain>
    </source>
</reference>
<organism evidence="22 23">
    <name type="scientific">Monosiga brevicollis</name>
    <name type="common">Choanoflagellate</name>
    <dbReference type="NCBI Taxonomy" id="81824"/>
    <lineage>
        <taxon>Eukaryota</taxon>
        <taxon>Choanoflagellata</taxon>
        <taxon>Craspedida</taxon>
        <taxon>Salpingoecidae</taxon>
        <taxon>Monosiga</taxon>
    </lineage>
</organism>
<keyword evidence="6" id="KW-0597">Phosphoprotein</keyword>
<evidence type="ECO:0000256" key="13">
    <source>
        <dbReference type="ARBA" id="ARBA00023228"/>
    </source>
</evidence>
<evidence type="ECO:0000256" key="20">
    <source>
        <dbReference type="SAM" id="SignalP"/>
    </source>
</evidence>
<evidence type="ECO:0000256" key="18">
    <source>
        <dbReference type="ARBA" id="ARBA00041332"/>
    </source>
</evidence>
<sequence length="357" mass="38268">MKLLALGLVLGCLSVADAAIQVDQVDVFIGGTRGHACYRVPTAVTLPNNTVLMAVESRRTTCGDQAPKDIELVRSQDGGFTWSEPVMLVGSLTGNTTYRNPYLTVVPGSSTTATPDLVLLQFVNSTLDEPWTTFQMESRDAGLTWSSAQPVNLSAWNGTLAGPGLGITLAHTHPGRIIMCGASGYHAGHSANGVVWFSDDQGASYVVSAVFPEMQECQVAELADGTLLINFRNSHLNSSCDCRAQSVSHDGGLTWGPLTYIPDLIEPVCSAGLVAANDTLYFTNPNSRDQRINMSVQSSMDGGNTWSHEVTLWPGPSGYSVATNHPNSKCTLGVAYERGEQSYAERITFAHINLCYE</sequence>
<evidence type="ECO:0000256" key="9">
    <source>
        <dbReference type="ARBA" id="ARBA00022801"/>
    </source>
</evidence>
<evidence type="ECO:0000256" key="7">
    <source>
        <dbReference type="ARBA" id="ARBA00022729"/>
    </source>
</evidence>
<dbReference type="GeneID" id="5888684"/>
<protein>
    <recommendedName>
        <fullName evidence="17">Sialidase-1</fullName>
    </recommendedName>
    <alternativeName>
        <fullName evidence="19">Lysosomal sialidase</fullName>
    </alternativeName>
    <alternativeName>
        <fullName evidence="18">N-acetyl-alpha-neuraminidase 1</fullName>
    </alternativeName>
</protein>
<keyword evidence="23" id="KW-1185">Reference proteome</keyword>
<accession>A9US97</accession>
<dbReference type="GO" id="GO:0031410">
    <property type="term" value="C:cytoplasmic vesicle"/>
    <property type="evidence" value="ECO:0007669"/>
    <property type="project" value="UniProtKB-SubCell"/>
</dbReference>
<feature type="chain" id="PRO_5002744664" description="Sialidase-1" evidence="20">
    <location>
        <begin position="19"/>
        <end position="357"/>
    </location>
</feature>
<dbReference type="Gene3D" id="2.120.10.10">
    <property type="match status" value="1"/>
</dbReference>
<evidence type="ECO:0000256" key="3">
    <source>
        <dbReference type="ARBA" id="ARBA00004236"/>
    </source>
</evidence>
<feature type="signal peptide" evidence="20">
    <location>
        <begin position="1"/>
        <end position="18"/>
    </location>
</feature>
<dbReference type="EMBL" id="CH991544">
    <property type="protein sequence ID" value="EDQ92063.1"/>
    <property type="molecule type" value="Genomic_DNA"/>
</dbReference>
<feature type="domain" description="Sialidase" evidence="21">
    <location>
        <begin position="68"/>
        <end position="327"/>
    </location>
</feature>
<evidence type="ECO:0000256" key="17">
    <source>
        <dbReference type="ARBA" id="ARBA00040509"/>
    </source>
</evidence>
<evidence type="ECO:0000256" key="8">
    <source>
        <dbReference type="ARBA" id="ARBA00022737"/>
    </source>
</evidence>
<dbReference type="InterPro" id="IPR036278">
    <property type="entry name" value="Sialidase_sf"/>
</dbReference>
<dbReference type="InParanoid" id="A9US97"/>
<dbReference type="GO" id="GO:0006689">
    <property type="term" value="P:ganglioside catabolic process"/>
    <property type="evidence" value="ECO:0000318"/>
    <property type="project" value="GO_Central"/>
</dbReference>
<dbReference type="STRING" id="81824.A9US97"/>
<dbReference type="GO" id="GO:0004308">
    <property type="term" value="F:exo-alpha-sialidase activity"/>
    <property type="evidence" value="ECO:0000318"/>
    <property type="project" value="GO_Central"/>
</dbReference>
<comment type="subcellular location">
    <subcellularLocation>
        <location evidence="3">Cell membrane</location>
    </subcellularLocation>
    <subcellularLocation>
        <location evidence="4">Cytoplasmic vesicle</location>
    </subcellularLocation>
    <subcellularLocation>
        <location evidence="2">Lysosome lumen</location>
    </subcellularLocation>
    <subcellularLocation>
        <location evidence="1">Lysosome membrane</location>
        <topology evidence="1">Peripheral membrane protein</topology>
        <orientation evidence="1">Lumenal side</orientation>
    </subcellularLocation>
</comment>
<evidence type="ECO:0000256" key="11">
    <source>
        <dbReference type="ARBA" id="ARBA00023136"/>
    </source>
</evidence>
<evidence type="ECO:0000256" key="6">
    <source>
        <dbReference type="ARBA" id="ARBA00022553"/>
    </source>
</evidence>
<evidence type="ECO:0000256" key="2">
    <source>
        <dbReference type="ARBA" id="ARBA00004227"/>
    </source>
</evidence>
<keyword evidence="10" id="KW-0443">Lipid metabolism</keyword>
<dbReference type="FunCoup" id="A9US97">
    <property type="interactions" value="95"/>
</dbReference>
<dbReference type="GO" id="GO:0043202">
    <property type="term" value="C:lysosomal lumen"/>
    <property type="evidence" value="ECO:0007669"/>
    <property type="project" value="UniProtKB-SubCell"/>
</dbReference>
<dbReference type="InterPro" id="IPR026856">
    <property type="entry name" value="Sialidase_fam"/>
</dbReference>
<dbReference type="RefSeq" id="XP_001743349.1">
    <property type="nucleotide sequence ID" value="XM_001743297.1"/>
</dbReference>